<evidence type="ECO:0000313" key="8">
    <source>
        <dbReference type="Proteomes" id="UP001494588"/>
    </source>
</evidence>
<evidence type="ECO:0000256" key="2">
    <source>
        <dbReference type="ARBA" id="ARBA00023015"/>
    </source>
</evidence>
<evidence type="ECO:0000259" key="6">
    <source>
        <dbReference type="PROSITE" id="PS50931"/>
    </source>
</evidence>
<comment type="caution">
    <text evidence="7">The sequence shown here is derived from an EMBL/GenBank/DDBJ whole genome shotgun (WGS) entry which is preliminary data.</text>
</comment>
<evidence type="ECO:0000256" key="5">
    <source>
        <dbReference type="ARBA" id="ARBA00023163"/>
    </source>
</evidence>
<dbReference type="InterPro" id="IPR000847">
    <property type="entry name" value="LysR_HTH_N"/>
</dbReference>
<gene>
    <name evidence="7" type="ORF">V4C55_29585</name>
</gene>
<dbReference type="Proteomes" id="UP001494588">
    <property type="component" value="Unassembled WGS sequence"/>
</dbReference>
<dbReference type="PANTHER" id="PTHR30293">
    <property type="entry name" value="TRANSCRIPTIONAL REGULATORY PROTEIN NAC-RELATED"/>
    <property type="match status" value="1"/>
</dbReference>
<dbReference type="InterPro" id="IPR036388">
    <property type="entry name" value="WH-like_DNA-bd_sf"/>
</dbReference>
<accession>A0ABU9QKA4</accession>
<keyword evidence="3" id="KW-0238">DNA-binding</keyword>
<evidence type="ECO:0000256" key="3">
    <source>
        <dbReference type="ARBA" id="ARBA00023125"/>
    </source>
</evidence>
<feature type="domain" description="HTH lysR-type" evidence="6">
    <location>
        <begin position="1"/>
        <end position="58"/>
    </location>
</feature>
<reference evidence="7 8" key="1">
    <citation type="submission" date="2024-01" db="EMBL/GenBank/DDBJ databases">
        <title>The diversity of rhizobia nodulating Mimosa spp. in eleven states of Brazil covering several biomes is determined by host plant, location, and edaphic factors.</title>
        <authorList>
            <person name="Rouws L."/>
            <person name="Barauna A."/>
            <person name="Beukes C."/>
            <person name="De Faria S.M."/>
            <person name="Gross E."/>
            <person name="Dos Reis Junior F.B."/>
            <person name="Simon M."/>
            <person name="Maluk M."/>
            <person name="Odee D.W."/>
            <person name="Kenicer G."/>
            <person name="Young J.P.W."/>
            <person name="Reis V.M."/>
            <person name="Zilli J."/>
            <person name="James E.K."/>
        </authorList>
    </citation>
    <scope>NUCLEOTIDE SEQUENCE [LARGE SCALE GENOMIC DNA]</scope>
    <source>
        <strain evidence="7 8">JPY77</strain>
    </source>
</reference>
<keyword evidence="4" id="KW-0010">Activator</keyword>
<evidence type="ECO:0000256" key="1">
    <source>
        <dbReference type="ARBA" id="ARBA00009437"/>
    </source>
</evidence>
<keyword evidence="8" id="KW-1185">Reference proteome</keyword>
<dbReference type="PRINTS" id="PR00039">
    <property type="entry name" value="HTHLYSR"/>
</dbReference>
<dbReference type="InterPro" id="IPR005119">
    <property type="entry name" value="LysR_subst-bd"/>
</dbReference>
<keyword evidence="2" id="KW-0805">Transcription regulation</keyword>
<dbReference type="PANTHER" id="PTHR30293:SF0">
    <property type="entry name" value="NITROGEN ASSIMILATION REGULATORY PROTEIN NAC"/>
    <property type="match status" value="1"/>
</dbReference>
<dbReference type="SUPFAM" id="SSF46785">
    <property type="entry name" value="Winged helix' DNA-binding domain"/>
    <property type="match status" value="1"/>
</dbReference>
<name>A0ABU9QKA4_9BURK</name>
<dbReference type="RefSeq" id="WP_201658397.1">
    <property type="nucleotide sequence ID" value="NZ_CAJHCS010000030.1"/>
</dbReference>
<organism evidence="7 8">
    <name type="scientific">Paraburkholderia sabiae</name>
    <dbReference type="NCBI Taxonomy" id="273251"/>
    <lineage>
        <taxon>Bacteria</taxon>
        <taxon>Pseudomonadati</taxon>
        <taxon>Pseudomonadota</taxon>
        <taxon>Betaproteobacteria</taxon>
        <taxon>Burkholderiales</taxon>
        <taxon>Burkholderiaceae</taxon>
        <taxon>Paraburkholderia</taxon>
    </lineage>
</organism>
<protein>
    <submittedName>
        <fullName evidence="7">LysR substrate-binding domain-containing protein</fullName>
    </submittedName>
</protein>
<dbReference type="PROSITE" id="PS50931">
    <property type="entry name" value="HTH_LYSR"/>
    <property type="match status" value="1"/>
</dbReference>
<keyword evidence="5" id="KW-0804">Transcription</keyword>
<comment type="similarity">
    <text evidence="1">Belongs to the LysR transcriptional regulatory family.</text>
</comment>
<dbReference type="SUPFAM" id="SSF53850">
    <property type="entry name" value="Periplasmic binding protein-like II"/>
    <property type="match status" value="1"/>
</dbReference>
<dbReference type="Pfam" id="PF03466">
    <property type="entry name" value="LysR_substrate"/>
    <property type="match status" value="1"/>
</dbReference>
<evidence type="ECO:0000256" key="4">
    <source>
        <dbReference type="ARBA" id="ARBA00023159"/>
    </source>
</evidence>
<dbReference type="Pfam" id="PF00126">
    <property type="entry name" value="HTH_1"/>
    <property type="match status" value="1"/>
</dbReference>
<proteinExistence type="inferred from homology"/>
<dbReference type="Gene3D" id="3.40.190.290">
    <property type="match status" value="1"/>
</dbReference>
<sequence length="304" mass="32991">MDVKQLRYFSAVVEAGSLSKAALKLAISQPSLSHLIATMEEDMGVELLLRSPSGVRPTDSGTTLYRHAKTILRQFDQMRDEVSLGCSNEVGRVAVGLPTSIAAVIAPQLFAELREKYPGIQLELFESMSGYLVELLANGRLDMAVLFRDVETTGITVIPLINENLSLYGLAKIGKRKSATVRLRDLDRVPLVLPTKSSGLRLLVERVFAREGVELNTVGDIDSLPTMLSVAAQGAVGTILSSALSKLPIAAMPFRMIVEPELSRTVSLCIPNAMPQNAASRAVQRTIESLIHQHSGLWKQSSTV</sequence>
<dbReference type="InterPro" id="IPR036390">
    <property type="entry name" value="WH_DNA-bd_sf"/>
</dbReference>
<dbReference type="EMBL" id="JAZHGC010000030">
    <property type="protein sequence ID" value="MEM5289882.1"/>
    <property type="molecule type" value="Genomic_DNA"/>
</dbReference>
<evidence type="ECO:0000313" key="7">
    <source>
        <dbReference type="EMBL" id="MEM5289882.1"/>
    </source>
</evidence>
<dbReference type="Gene3D" id="1.10.10.10">
    <property type="entry name" value="Winged helix-like DNA-binding domain superfamily/Winged helix DNA-binding domain"/>
    <property type="match status" value="1"/>
</dbReference>